<keyword evidence="3" id="KW-1185">Reference proteome</keyword>
<evidence type="ECO:0000313" key="2">
    <source>
        <dbReference type="EMBL" id="GAA4266618.1"/>
    </source>
</evidence>
<name>A0ABP8E317_9MICO</name>
<gene>
    <name evidence="2" type="ORF">GCM10022256_22300</name>
</gene>
<evidence type="ECO:0000256" key="1">
    <source>
        <dbReference type="SAM" id="MobiDB-lite"/>
    </source>
</evidence>
<comment type="caution">
    <text evidence="2">The sequence shown here is derived from an EMBL/GenBank/DDBJ whole genome shotgun (WGS) entry which is preliminary data.</text>
</comment>
<organism evidence="2 3">
    <name type="scientific">Frondihabitans peucedani</name>
    <dbReference type="NCBI Taxonomy" id="598626"/>
    <lineage>
        <taxon>Bacteria</taxon>
        <taxon>Bacillati</taxon>
        <taxon>Actinomycetota</taxon>
        <taxon>Actinomycetes</taxon>
        <taxon>Micrococcales</taxon>
        <taxon>Microbacteriaceae</taxon>
        <taxon>Frondihabitans</taxon>
    </lineage>
</organism>
<protein>
    <recommendedName>
        <fullName evidence="4">Centromere-binding protein ParB C-terminal domain-containing protein</fullName>
    </recommendedName>
</protein>
<feature type="compositionally biased region" description="Low complexity" evidence="1">
    <location>
        <begin position="88"/>
        <end position="113"/>
    </location>
</feature>
<dbReference type="EMBL" id="BAABAU010000002">
    <property type="protein sequence ID" value="GAA4266618.1"/>
    <property type="molecule type" value="Genomic_DNA"/>
</dbReference>
<reference evidence="3" key="1">
    <citation type="journal article" date="2019" name="Int. J. Syst. Evol. Microbiol.">
        <title>The Global Catalogue of Microorganisms (GCM) 10K type strain sequencing project: providing services to taxonomists for standard genome sequencing and annotation.</title>
        <authorList>
            <consortium name="The Broad Institute Genomics Platform"/>
            <consortium name="The Broad Institute Genome Sequencing Center for Infectious Disease"/>
            <person name="Wu L."/>
            <person name="Ma J."/>
        </authorList>
    </citation>
    <scope>NUCLEOTIDE SEQUENCE [LARGE SCALE GENOMIC DNA]</scope>
    <source>
        <strain evidence="3">JCM 17442</strain>
    </source>
</reference>
<feature type="region of interest" description="Disordered" evidence="1">
    <location>
        <begin position="179"/>
        <end position="203"/>
    </location>
</feature>
<dbReference type="RefSeq" id="WP_344796170.1">
    <property type="nucleotide sequence ID" value="NZ_BAABAU010000002.1"/>
</dbReference>
<evidence type="ECO:0008006" key="4">
    <source>
        <dbReference type="Google" id="ProtNLM"/>
    </source>
</evidence>
<proteinExistence type="predicted"/>
<evidence type="ECO:0000313" key="3">
    <source>
        <dbReference type="Proteomes" id="UP001501594"/>
    </source>
</evidence>
<dbReference type="Gene3D" id="6.10.180.30">
    <property type="match status" value="1"/>
</dbReference>
<dbReference type="Proteomes" id="UP001501594">
    <property type="component" value="Unassembled WGS sequence"/>
</dbReference>
<accession>A0ABP8E317</accession>
<feature type="region of interest" description="Disordered" evidence="1">
    <location>
        <begin position="1"/>
        <end position="128"/>
    </location>
</feature>
<sequence length="203" mass="21476">MSDTSNRSIGAPPPIRRSGGAASLIRENRPIQPAEAPEVSGEATPERSITGPPPAPRIAVQQTIASAPEPDLKQAVAPEPAIPVTEDAPSAAPAASIAPSLPATTATAPASTPWTRKKGAAPAVESPDDIIKVTFEIRRGDRDAFNAAFAMASAREFYTSPKEILQRIYNAETKRIEDAYNDGQPFPLRKKQAPRGTPIQPRG</sequence>